<reference evidence="4" key="1">
    <citation type="submission" date="2020-11" db="EMBL/GenBank/DDBJ databases">
        <authorList>
            <consortium name="DOE Joint Genome Institute"/>
            <person name="Ahrendt S."/>
            <person name="Riley R."/>
            <person name="Andreopoulos W."/>
            <person name="Labutti K."/>
            <person name="Pangilinan J."/>
            <person name="Ruiz-Duenas F.J."/>
            <person name="Barrasa J.M."/>
            <person name="Sanchez-Garcia M."/>
            <person name="Camarero S."/>
            <person name="Miyauchi S."/>
            <person name="Serrano A."/>
            <person name="Linde D."/>
            <person name="Babiker R."/>
            <person name="Drula E."/>
            <person name="Ayuso-Fernandez I."/>
            <person name="Pacheco R."/>
            <person name="Padilla G."/>
            <person name="Ferreira P."/>
            <person name="Barriuso J."/>
            <person name="Kellner H."/>
            <person name="Castanera R."/>
            <person name="Alfaro M."/>
            <person name="Ramirez L."/>
            <person name="Pisabarro A.G."/>
            <person name="Kuo A."/>
            <person name="Tritt A."/>
            <person name="Lipzen A."/>
            <person name="He G."/>
            <person name="Yan M."/>
            <person name="Ng V."/>
            <person name="Cullen D."/>
            <person name="Martin F."/>
            <person name="Rosso M.-N."/>
            <person name="Henrissat B."/>
            <person name="Hibbett D."/>
            <person name="Martinez A.T."/>
            <person name="Grigoriev I.V."/>
        </authorList>
    </citation>
    <scope>NUCLEOTIDE SEQUENCE</scope>
    <source>
        <strain evidence="4">ATCC 90797</strain>
    </source>
</reference>
<dbReference type="GO" id="GO:0009089">
    <property type="term" value="P:lysine biosynthetic process via diaminopimelate"/>
    <property type="evidence" value="ECO:0007669"/>
    <property type="project" value="TreeGrafter"/>
</dbReference>
<sequence>MRVAARVLSAALPRQHRQPGRALGLQDHDGSSQPRRRRGIRVFDDIILDDDTEGGASPGVLDQRSTTDYPLLYARFPVVTGFFGQAPGSLLQQVTLGHTDPCSALLAVGLEAGELQIWKEVDGIFTADPHKRQRRRYITGVRSCARSRWSMGKKIPICIRNVEKPEGGGTIIHPDSDVDAADALDTASATLAGTRSPLPSRVTIEELIIVLHGNSNRKSASHGFLAGIFSTLNRFGVVVDLIRTSEVCVSMAIERARARKVPGRPVNDRRENGCGTARREMGIRSLVGARMRGMVGIAIRGGGRSAPSHSMMGNVNVEMISQGASETRIPSCRMNAIGAYHVTGRGLSVAAPTSPLDSPTSQCAPPQRWTSTSPFSETQRPTFSSQSRSTLHTRAGRYTLWRGAAEGCVTKDYKCGFREQGHGL</sequence>
<dbReference type="PANTHER" id="PTHR21499">
    <property type="entry name" value="ASPARTATE KINASE"/>
    <property type="match status" value="1"/>
</dbReference>
<gene>
    <name evidence="4" type="ORF">BDN71DRAFT_1428203</name>
</gene>
<dbReference type="SUPFAM" id="SSF55021">
    <property type="entry name" value="ACT-like"/>
    <property type="match status" value="1"/>
</dbReference>
<dbReference type="GO" id="GO:0004072">
    <property type="term" value="F:aspartate kinase activity"/>
    <property type="evidence" value="ECO:0007669"/>
    <property type="project" value="TreeGrafter"/>
</dbReference>
<protein>
    <recommendedName>
        <fullName evidence="3">Aspartate/glutamate/uridylate kinase domain-containing protein</fullName>
    </recommendedName>
</protein>
<feature type="domain" description="Aspartate/glutamate/uridylate kinase" evidence="3">
    <location>
        <begin position="70"/>
        <end position="139"/>
    </location>
</feature>
<dbReference type="AlphaFoldDB" id="A0A9P6DIC5"/>
<evidence type="ECO:0000256" key="1">
    <source>
        <dbReference type="ARBA" id="ARBA00010122"/>
    </source>
</evidence>
<evidence type="ECO:0000256" key="2">
    <source>
        <dbReference type="SAM" id="MobiDB-lite"/>
    </source>
</evidence>
<dbReference type="OrthoDB" id="4323675at2759"/>
<evidence type="ECO:0000313" key="4">
    <source>
        <dbReference type="EMBL" id="KAF9499149.1"/>
    </source>
</evidence>
<dbReference type="Gene3D" id="3.40.1160.10">
    <property type="entry name" value="Acetylglutamate kinase-like"/>
    <property type="match status" value="1"/>
</dbReference>
<keyword evidence="5" id="KW-1185">Reference proteome</keyword>
<feature type="region of interest" description="Disordered" evidence="2">
    <location>
        <begin position="15"/>
        <end position="36"/>
    </location>
</feature>
<dbReference type="GO" id="GO:0009090">
    <property type="term" value="P:homoserine biosynthetic process"/>
    <property type="evidence" value="ECO:0007669"/>
    <property type="project" value="TreeGrafter"/>
</dbReference>
<proteinExistence type="inferred from homology"/>
<comment type="caution">
    <text evidence="4">The sequence shown here is derived from an EMBL/GenBank/DDBJ whole genome shotgun (WGS) entry which is preliminary data.</text>
</comment>
<dbReference type="Proteomes" id="UP000807025">
    <property type="component" value="Unassembled WGS sequence"/>
</dbReference>
<dbReference type="InterPro" id="IPR001048">
    <property type="entry name" value="Asp/Glu/Uridylate_kinase"/>
</dbReference>
<feature type="compositionally biased region" description="Polar residues" evidence="2">
    <location>
        <begin position="355"/>
        <end position="390"/>
    </location>
</feature>
<dbReference type="EMBL" id="MU154533">
    <property type="protein sequence ID" value="KAF9499149.1"/>
    <property type="molecule type" value="Genomic_DNA"/>
</dbReference>
<evidence type="ECO:0000259" key="3">
    <source>
        <dbReference type="Pfam" id="PF00696"/>
    </source>
</evidence>
<feature type="region of interest" description="Disordered" evidence="2">
    <location>
        <begin position="351"/>
        <end position="390"/>
    </location>
</feature>
<dbReference type="Pfam" id="PF00696">
    <property type="entry name" value="AA_kinase"/>
    <property type="match status" value="1"/>
</dbReference>
<organism evidence="4 5">
    <name type="scientific">Pleurotus eryngii</name>
    <name type="common">Boletus of the steppes</name>
    <dbReference type="NCBI Taxonomy" id="5323"/>
    <lineage>
        <taxon>Eukaryota</taxon>
        <taxon>Fungi</taxon>
        <taxon>Dikarya</taxon>
        <taxon>Basidiomycota</taxon>
        <taxon>Agaricomycotina</taxon>
        <taxon>Agaricomycetes</taxon>
        <taxon>Agaricomycetidae</taxon>
        <taxon>Agaricales</taxon>
        <taxon>Pleurotineae</taxon>
        <taxon>Pleurotaceae</taxon>
        <taxon>Pleurotus</taxon>
    </lineage>
</organism>
<evidence type="ECO:0000313" key="5">
    <source>
        <dbReference type="Proteomes" id="UP000807025"/>
    </source>
</evidence>
<comment type="similarity">
    <text evidence="1">Belongs to the aspartokinase family.</text>
</comment>
<dbReference type="GO" id="GO:0005829">
    <property type="term" value="C:cytosol"/>
    <property type="evidence" value="ECO:0007669"/>
    <property type="project" value="TreeGrafter"/>
</dbReference>
<accession>A0A9P6DIC5</accession>
<dbReference type="InterPro" id="IPR045865">
    <property type="entry name" value="ACT-like_dom_sf"/>
</dbReference>
<name>A0A9P6DIC5_PLEER</name>
<dbReference type="Gene3D" id="3.30.70.260">
    <property type="match status" value="2"/>
</dbReference>
<dbReference type="PANTHER" id="PTHR21499:SF59">
    <property type="entry name" value="ASPARTOKINASE"/>
    <property type="match status" value="1"/>
</dbReference>
<dbReference type="InterPro" id="IPR036393">
    <property type="entry name" value="AceGlu_kinase-like_sf"/>
</dbReference>
<dbReference type="SUPFAM" id="SSF53633">
    <property type="entry name" value="Carbamate kinase-like"/>
    <property type="match status" value="1"/>
</dbReference>